<evidence type="ECO:0000313" key="1">
    <source>
        <dbReference type="EMBL" id="MET7000683.1"/>
    </source>
</evidence>
<protein>
    <submittedName>
        <fullName evidence="1">Uncharacterized protein</fullName>
    </submittedName>
</protein>
<proteinExistence type="predicted"/>
<accession>A0ABV2TCD1</accession>
<sequence length="66" mass="7539">MKQPLETFPGLPYAANEISAYMLGVETIYILSLKNGQMPRFQPDDVESFVIWLKAHKIREVKLSGQ</sequence>
<gene>
    <name evidence="1" type="ORF">ABR189_25085</name>
</gene>
<organism evidence="1 2">
    <name type="scientific">Chitinophaga defluvii</name>
    <dbReference type="NCBI Taxonomy" id="3163343"/>
    <lineage>
        <taxon>Bacteria</taxon>
        <taxon>Pseudomonadati</taxon>
        <taxon>Bacteroidota</taxon>
        <taxon>Chitinophagia</taxon>
        <taxon>Chitinophagales</taxon>
        <taxon>Chitinophagaceae</taxon>
        <taxon>Chitinophaga</taxon>
    </lineage>
</organism>
<dbReference type="EMBL" id="JBEXAC010000002">
    <property type="protein sequence ID" value="MET7000683.1"/>
    <property type="molecule type" value="Genomic_DNA"/>
</dbReference>
<evidence type="ECO:0000313" key="2">
    <source>
        <dbReference type="Proteomes" id="UP001549749"/>
    </source>
</evidence>
<dbReference type="Proteomes" id="UP001549749">
    <property type="component" value="Unassembled WGS sequence"/>
</dbReference>
<dbReference type="RefSeq" id="WP_354663236.1">
    <property type="nucleotide sequence ID" value="NZ_JBEXAC010000002.1"/>
</dbReference>
<reference evidence="1 2" key="1">
    <citation type="submission" date="2024-06" db="EMBL/GenBank/DDBJ databases">
        <title>Chitinophaga defluvii sp. nov., isolated from municipal sewage.</title>
        <authorList>
            <person name="Zhang L."/>
        </authorList>
    </citation>
    <scope>NUCLEOTIDE SEQUENCE [LARGE SCALE GENOMIC DNA]</scope>
    <source>
        <strain evidence="1 2">H8</strain>
    </source>
</reference>
<comment type="caution">
    <text evidence="1">The sequence shown here is derived from an EMBL/GenBank/DDBJ whole genome shotgun (WGS) entry which is preliminary data.</text>
</comment>
<name>A0ABV2TCD1_9BACT</name>
<keyword evidence="2" id="KW-1185">Reference proteome</keyword>